<sequence length="362" mass="36884">MPDSAAVVDLPGATLLPGLIDTHVHLAFDASPDPVAALADRDAAQTFAAMCAAARRAARAGVTTVRDLGDVDYLALGVRAAARTDRTLPEVLAAGVPVTTPGGHCHFLGGAASGVHGVRAAVRDRHERGVDVIKVMASGGNLTPGSRPEAPQYSIEELHALVDEAHRLGLPVAAHAHGAAAIIDAVASGVDTLEHASFMTADSVDDIPHGLLDEIIRRGVTLSLTLGLRPIEGFAMPPAMASRRPKLTANAAAMHAAGARIVVGTDAGIAPIKPHDVLPTALAHLAQLGMTPGEALHAITGRAAEAIGLGDRKGKILPGYDADILAVNGDPLHDPAAIHRIAAVYLRGAALATPFAASAVQP</sequence>
<dbReference type="SUPFAM" id="SSF51338">
    <property type="entry name" value="Composite domain of metallo-dependent hydrolases"/>
    <property type="match status" value="1"/>
</dbReference>
<feature type="domain" description="Amidohydrolase-related" evidence="1">
    <location>
        <begin position="14"/>
        <end position="348"/>
    </location>
</feature>
<gene>
    <name evidence="2" type="ORF">Phou_062470</name>
</gene>
<dbReference type="PANTHER" id="PTHR43135">
    <property type="entry name" value="ALPHA-D-RIBOSE 1-METHYLPHOSPHONATE 5-TRIPHOSPHATE DIPHOSPHATASE"/>
    <property type="match status" value="1"/>
</dbReference>
<dbReference type="InterPro" id="IPR011059">
    <property type="entry name" value="Metal-dep_hydrolase_composite"/>
</dbReference>
<name>A0A6V8KJZ5_9ACTN</name>
<dbReference type="AlphaFoldDB" id="A0A6V8KJZ5"/>
<evidence type="ECO:0000313" key="2">
    <source>
        <dbReference type="EMBL" id="GFJ82067.1"/>
    </source>
</evidence>
<reference evidence="2 3" key="1">
    <citation type="submission" date="2020-03" db="EMBL/GenBank/DDBJ databases">
        <title>Whole genome shotgun sequence of Phytohabitans houttuyneae NBRC 108639.</title>
        <authorList>
            <person name="Komaki H."/>
            <person name="Tamura T."/>
        </authorList>
    </citation>
    <scope>NUCLEOTIDE SEQUENCE [LARGE SCALE GENOMIC DNA]</scope>
    <source>
        <strain evidence="2 3">NBRC 108639</strain>
    </source>
</reference>
<keyword evidence="3" id="KW-1185">Reference proteome</keyword>
<dbReference type="PANTHER" id="PTHR43135:SF3">
    <property type="entry name" value="ALPHA-D-RIBOSE 1-METHYLPHOSPHONATE 5-TRIPHOSPHATE DIPHOSPHATASE"/>
    <property type="match status" value="1"/>
</dbReference>
<evidence type="ECO:0000259" key="1">
    <source>
        <dbReference type="Pfam" id="PF01979"/>
    </source>
</evidence>
<dbReference type="InterPro" id="IPR006680">
    <property type="entry name" value="Amidohydro-rel"/>
</dbReference>
<dbReference type="Gene3D" id="2.30.40.10">
    <property type="entry name" value="Urease, subunit C, domain 1"/>
    <property type="match status" value="1"/>
</dbReference>
<proteinExistence type="predicted"/>
<dbReference type="GO" id="GO:0016810">
    <property type="term" value="F:hydrolase activity, acting on carbon-nitrogen (but not peptide) bonds"/>
    <property type="evidence" value="ECO:0007669"/>
    <property type="project" value="InterPro"/>
</dbReference>
<dbReference type="RefSeq" id="WP_246273957.1">
    <property type="nucleotide sequence ID" value="NZ_BLPF01000002.1"/>
</dbReference>
<dbReference type="InterPro" id="IPR051781">
    <property type="entry name" value="Metallo-dep_Hydrolase"/>
</dbReference>
<reference evidence="2 3" key="2">
    <citation type="submission" date="2020-03" db="EMBL/GenBank/DDBJ databases">
        <authorList>
            <person name="Ichikawa N."/>
            <person name="Kimura A."/>
            <person name="Kitahashi Y."/>
            <person name="Uohara A."/>
        </authorList>
    </citation>
    <scope>NUCLEOTIDE SEQUENCE [LARGE SCALE GENOMIC DNA]</scope>
    <source>
        <strain evidence="2 3">NBRC 108639</strain>
    </source>
</reference>
<dbReference type="Gene3D" id="3.20.20.140">
    <property type="entry name" value="Metal-dependent hydrolases"/>
    <property type="match status" value="1"/>
</dbReference>
<comment type="caution">
    <text evidence="2">The sequence shown here is derived from an EMBL/GenBank/DDBJ whole genome shotgun (WGS) entry which is preliminary data.</text>
</comment>
<protein>
    <recommendedName>
        <fullName evidence="1">Amidohydrolase-related domain-containing protein</fullName>
    </recommendedName>
</protein>
<dbReference type="EMBL" id="BLPF01000002">
    <property type="protein sequence ID" value="GFJ82067.1"/>
    <property type="molecule type" value="Genomic_DNA"/>
</dbReference>
<evidence type="ECO:0000313" key="3">
    <source>
        <dbReference type="Proteomes" id="UP000482800"/>
    </source>
</evidence>
<dbReference type="Pfam" id="PF01979">
    <property type="entry name" value="Amidohydro_1"/>
    <property type="match status" value="1"/>
</dbReference>
<dbReference type="InterPro" id="IPR032466">
    <property type="entry name" value="Metal_Hydrolase"/>
</dbReference>
<organism evidence="2 3">
    <name type="scientific">Phytohabitans houttuyneae</name>
    <dbReference type="NCBI Taxonomy" id="1076126"/>
    <lineage>
        <taxon>Bacteria</taxon>
        <taxon>Bacillati</taxon>
        <taxon>Actinomycetota</taxon>
        <taxon>Actinomycetes</taxon>
        <taxon>Micromonosporales</taxon>
        <taxon>Micromonosporaceae</taxon>
    </lineage>
</organism>
<accession>A0A6V8KJZ5</accession>
<dbReference type="Proteomes" id="UP000482800">
    <property type="component" value="Unassembled WGS sequence"/>
</dbReference>
<dbReference type="SUPFAM" id="SSF51556">
    <property type="entry name" value="Metallo-dependent hydrolases"/>
    <property type="match status" value="1"/>
</dbReference>